<sequence length="129" mass="14733">MGPISADIDLGHNQVMSGAALVTNEASHKYDNFVVVLQASGSGTGTRSKIIFDQSKKQLFNIHSGFRQVHRRLKNAWRVETLVVPQRFFLFLLFRNKLCEYSLIFLFLVLSSCQQSQMSFQLFSLNLFL</sequence>
<proteinExistence type="predicted"/>
<evidence type="ECO:0000313" key="2">
    <source>
        <dbReference type="WBParaSite" id="ALUE_0002085401-mRNA-1"/>
    </source>
</evidence>
<dbReference type="WBParaSite" id="ALUE_0002085401-mRNA-1">
    <property type="protein sequence ID" value="ALUE_0002085401-mRNA-1"/>
    <property type="gene ID" value="ALUE_0002085401"/>
</dbReference>
<protein>
    <submittedName>
        <fullName evidence="2">Uncharacterized protein</fullName>
    </submittedName>
</protein>
<evidence type="ECO:0000313" key="1">
    <source>
        <dbReference type="Proteomes" id="UP000036681"/>
    </source>
</evidence>
<dbReference type="AlphaFoldDB" id="A0A0M3IQ26"/>
<dbReference type="Proteomes" id="UP000036681">
    <property type="component" value="Unplaced"/>
</dbReference>
<accession>A0A0M3IQ26</accession>
<organism evidence="1 2">
    <name type="scientific">Ascaris lumbricoides</name>
    <name type="common">Giant roundworm</name>
    <dbReference type="NCBI Taxonomy" id="6252"/>
    <lineage>
        <taxon>Eukaryota</taxon>
        <taxon>Metazoa</taxon>
        <taxon>Ecdysozoa</taxon>
        <taxon>Nematoda</taxon>
        <taxon>Chromadorea</taxon>
        <taxon>Rhabditida</taxon>
        <taxon>Spirurina</taxon>
        <taxon>Ascaridomorpha</taxon>
        <taxon>Ascaridoidea</taxon>
        <taxon>Ascarididae</taxon>
        <taxon>Ascaris</taxon>
    </lineage>
</organism>
<keyword evidence="1" id="KW-1185">Reference proteome</keyword>
<name>A0A0M3IQ26_ASCLU</name>
<reference evidence="2" key="1">
    <citation type="submission" date="2017-02" db="UniProtKB">
        <authorList>
            <consortium name="WormBaseParasite"/>
        </authorList>
    </citation>
    <scope>IDENTIFICATION</scope>
</reference>